<sequence length="423" mass="46710">MHVAFVHRRGFGQFAALAHHLVQAGSEVTLVTETVDQRIPSVRVVRHRAEPGPRAYPQMARHLSAPDHHVRIGHRVAETFDAMARLGQIPDVILGHTGWGSMMFVKDVLPRVPALGYCEFFYRAEGADVGFAPDNEPDSETRKRLRLRNIAQLLSLEAIEGGISPTNWQRSLYPPDAQQRITVCHEGIDTRRFRPDPAASLRLPDGRVLKAGDPVITFVARDLEPYRGFPQALEAAATVVRRHPDALFVFVGGDGVSYGAPPPGGGSWKDHLFASLDVPRDRFIFPGVVAHSTLRQLFQVSAAHLYLTYPFVLSWSVLEAMACGALIIGSDTPPVQEVMRSGRNGLLVPFFDTGALADVILDVLERPDNFRVMRAAARRTVEQRFRLDDCLARQMTLIGNVTTQRTISSSKATSVNVASSFEV</sequence>
<dbReference type="Pfam" id="PF00534">
    <property type="entry name" value="Glycos_transf_1"/>
    <property type="match status" value="1"/>
</dbReference>
<gene>
    <name evidence="4" type="ORF">RB548_27750</name>
</gene>
<dbReference type="InterPro" id="IPR022623">
    <property type="entry name" value="Glyco_trans_4"/>
</dbReference>
<evidence type="ECO:0000313" key="5">
    <source>
        <dbReference type="Proteomes" id="UP001432360"/>
    </source>
</evidence>
<evidence type="ECO:0000259" key="2">
    <source>
        <dbReference type="Pfam" id="PF00534"/>
    </source>
</evidence>
<dbReference type="RefSeq" id="WP_331376965.1">
    <property type="nucleotide sequence ID" value="NZ_CP133152.1"/>
</dbReference>
<dbReference type="InterPro" id="IPR001296">
    <property type="entry name" value="Glyco_trans_1"/>
</dbReference>
<name>A0ABZ2BKI3_9HYPH</name>
<accession>A0ABZ2BKI3</accession>
<geneLocation type="plasmid" evidence="4 5">
    <name>pSchITTGS70d</name>
</geneLocation>
<protein>
    <submittedName>
        <fullName evidence="4">Glycosyltransferase family 4 protein</fullName>
    </submittedName>
</protein>
<evidence type="ECO:0000259" key="3">
    <source>
        <dbReference type="Pfam" id="PF12000"/>
    </source>
</evidence>
<dbReference type="Gene3D" id="3.40.50.2000">
    <property type="entry name" value="Glycogen Phosphorylase B"/>
    <property type="match status" value="2"/>
</dbReference>
<keyword evidence="4" id="KW-0614">Plasmid</keyword>
<proteinExistence type="predicted"/>
<dbReference type="EMBL" id="CP133152">
    <property type="protein sequence ID" value="WVT07957.1"/>
    <property type="molecule type" value="Genomic_DNA"/>
</dbReference>
<dbReference type="Pfam" id="PF12000">
    <property type="entry name" value="Glyco_trans_4_3"/>
    <property type="match status" value="1"/>
</dbReference>
<keyword evidence="5" id="KW-1185">Reference proteome</keyword>
<dbReference type="PANTHER" id="PTHR46401">
    <property type="entry name" value="GLYCOSYLTRANSFERASE WBBK-RELATED"/>
    <property type="match status" value="1"/>
</dbReference>
<dbReference type="SUPFAM" id="SSF53756">
    <property type="entry name" value="UDP-Glycosyltransferase/glycogen phosphorylase"/>
    <property type="match status" value="1"/>
</dbReference>
<keyword evidence="1" id="KW-0808">Transferase</keyword>
<dbReference type="CDD" id="cd03818">
    <property type="entry name" value="GT4_ExpC-like"/>
    <property type="match status" value="1"/>
</dbReference>
<organism evidence="4 5">
    <name type="scientific">Sinorhizobium chiapasense</name>
    <dbReference type="NCBI Taxonomy" id="501572"/>
    <lineage>
        <taxon>Bacteria</taxon>
        <taxon>Pseudomonadati</taxon>
        <taxon>Pseudomonadota</taxon>
        <taxon>Alphaproteobacteria</taxon>
        <taxon>Hyphomicrobiales</taxon>
        <taxon>Rhizobiaceae</taxon>
        <taxon>Sinorhizobium/Ensifer group</taxon>
        <taxon>Sinorhizobium</taxon>
    </lineage>
</organism>
<dbReference type="Proteomes" id="UP001432360">
    <property type="component" value="Plasmid pSchITTGS70d"/>
</dbReference>
<feature type="domain" description="Glycosyl transferase family 4" evidence="3">
    <location>
        <begin position="25"/>
        <end position="193"/>
    </location>
</feature>
<reference evidence="4" key="1">
    <citation type="submission" date="2023-08" db="EMBL/GenBank/DDBJ databases">
        <title>Complete genome sequence of Sinorhizobium chiapanecum ITTG S70 isolated from Acaciella angustissima nodules in Chiapas-Mexico.</title>
        <authorList>
            <person name="Rincon-Rosales R."/>
            <person name="Rogel M.A."/>
            <person name="Rincon-Medina C.I."/>
            <person name="Guerrero G."/>
            <person name="Manzano-Gomez L.A."/>
            <person name="Lopez-Lopez A."/>
            <person name="Rincon Molina F.A."/>
            <person name="Martinez-Romero E."/>
        </authorList>
    </citation>
    <scope>NUCLEOTIDE SEQUENCE</scope>
    <source>
        <strain evidence="4">ITTG S70</strain>
        <plasmid evidence="4">pSchITTGS70d</plasmid>
    </source>
</reference>
<feature type="domain" description="Glycosyl transferase family 1" evidence="2">
    <location>
        <begin position="210"/>
        <end position="379"/>
    </location>
</feature>
<evidence type="ECO:0000256" key="1">
    <source>
        <dbReference type="ARBA" id="ARBA00022679"/>
    </source>
</evidence>
<evidence type="ECO:0000313" key="4">
    <source>
        <dbReference type="EMBL" id="WVT07957.1"/>
    </source>
</evidence>
<dbReference type="PANTHER" id="PTHR46401:SF2">
    <property type="entry name" value="GLYCOSYLTRANSFERASE WBBK-RELATED"/>
    <property type="match status" value="1"/>
</dbReference>